<evidence type="ECO:0000256" key="8">
    <source>
        <dbReference type="SAM" id="SignalP"/>
    </source>
</evidence>
<dbReference type="Proteomes" id="UP000192527">
    <property type="component" value="Chromosome"/>
</dbReference>
<evidence type="ECO:0000256" key="6">
    <source>
        <dbReference type="RuleBase" id="RU003744"/>
    </source>
</evidence>
<name>A0A1W5ZUC8_9BACI</name>
<dbReference type="AlphaFoldDB" id="A0A1W5ZUC8"/>
<comment type="subcellular location">
    <subcellularLocation>
        <location evidence="1">Cell envelope</location>
    </subcellularLocation>
</comment>
<feature type="domain" description="Ionotropic glutamate receptor C-terminal" evidence="10">
    <location>
        <begin position="58"/>
        <end position="272"/>
    </location>
</feature>
<evidence type="ECO:0000256" key="4">
    <source>
        <dbReference type="ARBA" id="ARBA00023139"/>
    </source>
</evidence>
<dbReference type="PANTHER" id="PTHR35936">
    <property type="entry name" value="MEMBRANE-BOUND LYTIC MUREIN TRANSGLYCOSYLASE F"/>
    <property type="match status" value="1"/>
</dbReference>
<dbReference type="GO" id="GO:0015276">
    <property type="term" value="F:ligand-gated monoatomic ion channel activity"/>
    <property type="evidence" value="ECO:0007669"/>
    <property type="project" value="InterPro"/>
</dbReference>
<dbReference type="Pfam" id="PF00497">
    <property type="entry name" value="SBP_bac_3"/>
    <property type="match status" value="1"/>
</dbReference>
<dbReference type="GO" id="GO:0016020">
    <property type="term" value="C:membrane"/>
    <property type="evidence" value="ECO:0007669"/>
    <property type="project" value="InterPro"/>
</dbReference>
<dbReference type="SMART" id="SM00062">
    <property type="entry name" value="PBPb"/>
    <property type="match status" value="1"/>
</dbReference>
<dbReference type="Gene3D" id="3.40.190.10">
    <property type="entry name" value="Periplasmic binding protein-like II"/>
    <property type="match status" value="2"/>
</dbReference>
<dbReference type="PANTHER" id="PTHR35936:SF19">
    <property type="entry name" value="AMINO-ACID-BINDING PROTEIN YXEM-RELATED"/>
    <property type="match status" value="1"/>
</dbReference>
<keyword evidence="3 8" id="KW-0732">Signal</keyword>
<keyword evidence="4" id="KW-0564">Palmitate</keyword>
<keyword evidence="5" id="KW-0449">Lipoprotein</keyword>
<dbReference type="EMBL" id="CP020772">
    <property type="protein sequence ID" value="ARI76906.1"/>
    <property type="molecule type" value="Genomic_DNA"/>
</dbReference>
<dbReference type="SUPFAM" id="SSF53850">
    <property type="entry name" value="Periplasmic binding protein-like II"/>
    <property type="match status" value="1"/>
</dbReference>
<evidence type="ECO:0000256" key="1">
    <source>
        <dbReference type="ARBA" id="ARBA00004196"/>
    </source>
</evidence>
<dbReference type="KEGG" id="hmn:HM131_08660"/>
<dbReference type="GO" id="GO:0030313">
    <property type="term" value="C:cell envelope"/>
    <property type="evidence" value="ECO:0007669"/>
    <property type="project" value="UniProtKB-SubCell"/>
</dbReference>
<evidence type="ECO:0000259" key="9">
    <source>
        <dbReference type="SMART" id="SM00062"/>
    </source>
</evidence>
<evidence type="ECO:0000313" key="11">
    <source>
        <dbReference type="EMBL" id="ARI76906.1"/>
    </source>
</evidence>
<feature type="domain" description="Solute-binding protein family 3/N-terminal" evidence="9">
    <location>
        <begin position="58"/>
        <end position="273"/>
    </location>
</feature>
<dbReference type="RefSeq" id="WP_085029381.1">
    <property type="nucleotide sequence ID" value="NZ_CP020772.1"/>
</dbReference>
<organism evidence="11 12">
    <name type="scientific">Halobacillus mangrovi</name>
    <dbReference type="NCBI Taxonomy" id="402384"/>
    <lineage>
        <taxon>Bacteria</taxon>
        <taxon>Bacillati</taxon>
        <taxon>Bacillota</taxon>
        <taxon>Bacilli</taxon>
        <taxon>Bacillales</taxon>
        <taxon>Bacillaceae</taxon>
        <taxon>Halobacillus</taxon>
    </lineage>
</organism>
<proteinExistence type="inferred from homology"/>
<evidence type="ECO:0000256" key="3">
    <source>
        <dbReference type="ARBA" id="ARBA00022729"/>
    </source>
</evidence>
<feature type="chain" id="PRO_5039119788" evidence="8">
    <location>
        <begin position="20"/>
        <end position="279"/>
    </location>
</feature>
<accession>A0A1W5ZUC8</accession>
<dbReference type="STRING" id="402384.HM131_08660"/>
<evidence type="ECO:0000256" key="2">
    <source>
        <dbReference type="ARBA" id="ARBA00010333"/>
    </source>
</evidence>
<dbReference type="OrthoDB" id="9774451at2"/>
<dbReference type="SMART" id="SM00079">
    <property type="entry name" value="PBPe"/>
    <property type="match status" value="1"/>
</dbReference>
<dbReference type="InterPro" id="IPR001638">
    <property type="entry name" value="Solute-binding_3/MltF_N"/>
</dbReference>
<feature type="region of interest" description="Disordered" evidence="7">
    <location>
        <begin position="23"/>
        <end position="51"/>
    </location>
</feature>
<reference evidence="11 12" key="1">
    <citation type="submission" date="2017-04" db="EMBL/GenBank/DDBJ databases">
        <title>The whole genome sequencing and assembly of Halobacillus mangrovi strain.</title>
        <authorList>
            <person name="Lee S.-J."/>
            <person name="Park M.-K."/>
            <person name="Kim J.-Y."/>
            <person name="Lee Y.-J."/>
            <person name="Yi H."/>
            <person name="Bahn Y.-S."/>
            <person name="Kim J.F."/>
            <person name="Lee D.-W."/>
        </authorList>
    </citation>
    <scope>NUCLEOTIDE SEQUENCE [LARGE SCALE GENOMIC DNA]</scope>
    <source>
        <strain evidence="11 12">KTB 131</strain>
    </source>
</reference>
<evidence type="ECO:0000256" key="7">
    <source>
        <dbReference type="SAM" id="MobiDB-lite"/>
    </source>
</evidence>
<dbReference type="PROSITE" id="PS01039">
    <property type="entry name" value="SBP_BACTERIAL_3"/>
    <property type="match status" value="1"/>
</dbReference>
<protein>
    <submittedName>
        <fullName evidence="11">Amino acid ABC transporter substrate-binding protein</fullName>
    </submittedName>
</protein>
<comment type="similarity">
    <text evidence="2 6">Belongs to the bacterial solute-binding protein 3 family.</text>
</comment>
<feature type="signal peptide" evidence="8">
    <location>
        <begin position="1"/>
        <end position="19"/>
    </location>
</feature>
<dbReference type="PROSITE" id="PS51257">
    <property type="entry name" value="PROKAR_LIPOPROTEIN"/>
    <property type="match status" value="1"/>
</dbReference>
<evidence type="ECO:0000313" key="12">
    <source>
        <dbReference type="Proteomes" id="UP000192527"/>
    </source>
</evidence>
<gene>
    <name evidence="11" type="ORF">HM131_08660</name>
</gene>
<keyword evidence="12" id="KW-1185">Reference proteome</keyword>
<dbReference type="InterPro" id="IPR018313">
    <property type="entry name" value="SBP_3_CS"/>
</dbReference>
<sequence>MRKWLFMITLSFLMIFTLAACGSSDEGENTSGDTNDSENTSEGSDESGSEYDLVEDGKFTFAASGEFKPFSMTNASGEMTGFDIDVANAVAEELGLEPVQKKQKFASIVEGVKTGRFDAAVASHTITEERAKEVDFSTPYYYSGAQIFTRPDSDIEALEDLEGKEIAVSKGSTYSKFAEEVTDNIKTYDSDVVALQSLAKGRHDAVITDFLTGKEAKGQGLEIEAKKMIERSEQAVAVAKGNDKLLEDINAALDKLREDGTLAEISKEYFGEDITTKPE</sequence>
<evidence type="ECO:0000259" key="10">
    <source>
        <dbReference type="SMART" id="SM00079"/>
    </source>
</evidence>
<evidence type="ECO:0000256" key="5">
    <source>
        <dbReference type="ARBA" id="ARBA00023288"/>
    </source>
</evidence>
<dbReference type="InterPro" id="IPR001320">
    <property type="entry name" value="Iontro_rcpt_C"/>
</dbReference>